<feature type="region of interest" description="Disordered" evidence="4">
    <location>
        <begin position="458"/>
        <end position="573"/>
    </location>
</feature>
<dbReference type="PROSITE" id="PS50294">
    <property type="entry name" value="WD_REPEATS_REGION"/>
    <property type="match status" value="4"/>
</dbReference>
<feature type="repeat" description="WD" evidence="3">
    <location>
        <begin position="654"/>
        <end position="695"/>
    </location>
</feature>
<gene>
    <name evidence="5" type="ORF">PsYK624_134790</name>
</gene>
<feature type="compositionally biased region" description="Low complexity" evidence="4">
    <location>
        <begin position="464"/>
        <end position="473"/>
    </location>
</feature>
<dbReference type="PANTHER" id="PTHR19848">
    <property type="entry name" value="WD40 REPEAT PROTEIN"/>
    <property type="match status" value="1"/>
</dbReference>
<dbReference type="PRINTS" id="PR00320">
    <property type="entry name" value="GPROTEINBRPT"/>
</dbReference>
<feature type="repeat" description="WD" evidence="3">
    <location>
        <begin position="779"/>
        <end position="820"/>
    </location>
</feature>
<dbReference type="InterPro" id="IPR019775">
    <property type="entry name" value="WD40_repeat_CS"/>
</dbReference>
<keyword evidence="6" id="KW-1185">Reference proteome</keyword>
<dbReference type="InterPro" id="IPR020472">
    <property type="entry name" value="WD40_PAC1"/>
</dbReference>
<feature type="compositionally biased region" description="Low complexity" evidence="4">
    <location>
        <begin position="520"/>
        <end position="545"/>
    </location>
</feature>
<dbReference type="SMART" id="SM00320">
    <property type="entry name" value="WD40"/>
    <property type="match status" value="8"/>
</dbReference>
<name>A0A9P3GJX0_9APHY</name>
<feature type="repeat" description="WD" evidence="3">
    <location>
        <begin position="821"/>
        <end position="862"/>
    </location>
</feature>
<dbReference type="Proteomes" id="UP000703269">
    <property type="component" value="Unassembled WGS sequence"/>
</dbReference>
<dbReference type="InterPro" id="IPR036322">
    <property type="entry name" value="WD40_repeat_dom_sf"/>
</dbReference>
<evidence type="ECO:0000256" key="1">
    <source>
        <dbReference type="ARBA" id="ARBA00022574"/>
    </source>
</evidence>
<dbReference type="OrthoDB" id="538223at2759"/>
<dbReference type="PANTHER" id="PTHR19848:SF8">
    <property type="entry name" value="F-BOX AND WD REPEAT DOMAIN CONTAINING 7"/>
    <property type="match status" value="1"/>
</dbReference>
<feature type="compositionally biased region" description="Pro residues" evidence="4">
    <location>
        <begin position="546"/>
        <end position="561"/>
    </location>
</feature>
<keyword evidence="2" id="KW-0677">Repeat</keyword>
<proteinExistence type="predicted"/>
<evidence type="ECO:0000256" key="4">
    <source>
        <dbReference type="SAM" id="MobiDB-lite"/>
    </source>
</evidence>
<dbReference type="Pfam" id="PF00400">
    <property type="entry name" value="WD40"/>
    <property type="match status" value="8"/>
</dbReference>
<evidence type="ECO:0000313" key="6">
    <source>
        <dbReference type="Proteomes" id="UP000703269"/>
    </source>
</evidence>
<organism evidence="5 6">
    <name type="scientific">Phanerochaete sordida</name>
    <dbReference type="NCBI Taxonomy" id="48140"/>
    <lineage>
        <taxon>Eukaryota</taxon>
        <taxon>Fungi</taxon>
        <taxon>Dikarya</taxon>
        <taxon>Basidiomycota</taxon>
        <taxon>Agaricomycotina</taxon>
        <taxon>Agaricomycetes</taxon>
        <taxon>Polyporales</taxon>
        <taxon>Phanerochaetaceae</taxon>
        <taxon>Phanerochaete</taxon>
    </lineage>
</organism>
<dbReference type="EMBL" id="BPQB01000069">
    <property type="protein sequence ID" value="GJE97263.1"/>
    <property type="molecule type" value="Genomic_DNA"/>
</dbReference>
<feature type="repeat" description="WD" evidence="3">
    <location>
        <begin position="696"/>
        <end position="737"/>
    </location>
</feature>
<dbReference type="InterPro" id="IPR015943">
    <property type="entry name" value="WD40/YVTN_repeat-like_dom_sf"/>
</dbReference>
<keyword evidence="1 3" id="KW-0853">WD repeat</keyword>
<evidence type="ECO:0000256" key="3">
    <source>
        <dbReference type="PROSITE-ProRule" id="PRU00221"/>
    </source>
</evidence>
<dbReference type="InterPro" id="IPR001680">
    <property type="entry name" value="WD40_rpt"/>
</dbReference>
<dbReference type="PROSITE" id="PS00678">
    <property type="entry name" value="WD_REPEATS_1"/>
    <property type="match status" value="2"/>
</dbReference>
<sequence length="945" mass="101232">MGRAADDFAELLQHYKLGRALWDPEPPRAYENIYIGDVGYIDEDGAFFRLFNVTVDENHPLNSGGVPENFTPLRFNKRLLQVKPNHYGPTAFSSDAMYSNNIEAHAGAQGAGAGAKLAYSYQCKTHRGALLVIHDSADKRMILPAKDVVQYIRHHLPSWLACAKNTYGLECREKDLVMVRGTVKTSAWTVASFSLPAARSQELELNLQIGSGGEVGVRASSTAITQNSVEHRSGPSKSPRPPSLHSVSTGKSVVGGRAELPEVAVATELFGEEEALAMEARNQAVFLGYYQAKRRIPLFPRQIRANAGPHELPRGEDPAQSPGVGVEDHGADSGDDSVVETEQSTDSLRMAIEDVLDYILRFSDAEVAVTSDGELAELFPPDCPPPDNIQAWLLREMPSIDVDDEKTGMLSNLEAIRRAQAIVQKEQDVLAQADLEERHARLIEMSIAAEAQAELDRLEREQAQRAQPQEFQQGSSGLSAEDREAAAAQGAALQTGEPPAGGAAGAEAQDAAVPMEGIQEEAPPAAAAAPEANQQAGPAPSTSDPAAPPAPTPPPPPPADPAPVSGPADFVSDMPEERLSGTCVFADGKILIESPYGGTRITEFPHVVLSDKTAEGGSVTSVSVTKDNRFVSTGCEDCAVRIYDLQLGTLAYKLERHQDTVWAVAFSPDGSRLISGGADLKAYLWDTQNREFVAEMAGHTGDVWLLAWAPDNSVVATGSVDTTVRLWDGRTGAPLHTLQGHSAVVMCISFSPDGSRLASCSDSTGILWDVARGTEAARLQGHSSVIWTLEWAADGARLVSGAEDQSGRVWDAETGAELVTINEHTGPVWSAVFSPDGALVASGSYDASVIICDSFTGERRHMLERDPAAIVNVVAYSAAGDLLACGLADGRVRVWNPIEGKLVAELQGHDEKVKTVEFMADDERMVTSGDDGTVRIWNMVDAMRL</sequence>
<evidence type="ECO:0000313" key="5">
    <source>
        <dbReference type="EMBL" id="GJE97263.1"/>
    </source>
</evidence>
<protein>
    <submittedName>
        <fullName evidence="5">WD40 repeat domain-containing protein</fullName>
    </submittedName>
</protein>
<feature type="region of interest" description="Disordered" evidence="4">
    <location>
        <begin position="225"/>
        <end position="252"/>
    </location>
</feature>
<feature type="repeat" description="WD" evidence="3">
    <location>
        <begin position="906"/>
        <end position="945"/>
    </location>
</feature>
<dbReference type="AlphaFoldDB" id="A0A9P3GJX0"/>
<dbReference type="PROSITE" id="PS50082">
    <property type="entry name" value="WD_REPEATS_2"/>
    <property type="match status" value="7"/>
</dbReference>
<accession>A0A9P3GJX0</accession>
<dbReference type="CDD" id="cd00200">
    <property type="entry name" value="WD40"/>
    <property type="match status" value="1"/>
</dbReference>
<feature type="repeat" description="WD" evidence="3">
    <location>
        <begin position="871"/>
        <end position="905"/>
    </location>
</feature>
<comment type="caution">
    <text evidence="5">The sequence shown here is derived from an EMBL/GenBank/DDBJ whole genome shotgun (WGS) entry which is preliminary data.</text>
</comment>
<feature type="repeat" description="WD" evidence="3">
    <location>
        <begin position="738"/>
        <end position="778"/>
    </location>
</feature>
<evidence type="ECO:0000256" key="2">
    <source>
        <dbReference type="ARBA" id="ARBA00022737"/>
    </source>
</evidence>
<feature type="region of interest" description="Disordered" evidence="4">
    <location>
        <begin position="306"/>
        <end position="345"/>
    </location>
</feature>
<dbReference type="SUPFAM" id="SSF50978">
    <property type="entry name" value="WD40 repeat-like"/>
    <property type="match status" value="2"/>
</dbReference>
<reference evidence="5 6" key="1">
    <citation type="submission" date="2021-08" db="EMBL/GenBank/DDBJ databases">
        <title>Draft Genome Sequence of Phanerochaete sordida strain YK-624.</title>
        <authorList>
            <person name="Mori T."/>
            <person name="Dohra H."/>
            <person name="Suzuki T."/>
            <person name="Kawagishi H."/>
            <person name="Hirai H."/>
        </authorList>
    </citation>
    <scope>NUCLEOTIDE SEQUENCE [LARGE SCALE GENOMIC DNA]</scope>
    <source>
        <strain evidence="5 6">YK-624</strain>
    </source>
</reference>
<dbReference type="Gene3D" id="2.130.10.10">
    <property type="entry name" value="YVTN repeat-like/Quinoprotein amine dehydrogenase"/>
    <property type="match status" value="3"/>
</dbReference>
<feature type="compositionally biased region" description="Low complexity" evidence="4">
    <location>
        <begin position="486"/>
        <end position="508"/>
    </location>
</feature>